<keyword evidence="2" id="KW-1185">Reference proteome</keyword>
<name>A0A8J3EGQ6_9RHOB</name>
<gene>
    <name evidence="1" type="ORF">GCM10011415_21610</name>
</gene>
<sequence length="76" mass="8424">MDCRCDHDPGILASADPGTALIAEQLRSPMPSEEALLNDRKHYAGVSRTTLTFRHTPEPILALLTPWTRRRSPEAA</sequence>
<evidence type="ECO:0000313" key="1">
    <source>
        <dbReference type="EMBL" id="GGG73067.1"/>
    </source>
</evidence>
<comment type="caution">
    <text evidence="1">The sequence shown here is derived from an EMBL/GenBank/DDBJ whole genome shotgun (WGS) entry which is preliminary data.</text>
</comment>
<organism evidence="1 2">
    <name type="scientific">Salipiger pallidus</name>
    <dbReference type="NCBI Taxonomy" id="1775170"/>
    <lineage>
        <taxon>Bacteria</taxon>
        <taxon>Pseudomonadati</taxon>
        <taxon>Pseudomonadota</taxon>
        <taxon>Alphaproteobacteria</taxon>
        <taxon>Rhodobacterales</taxon>
        <taxon>Roseobacteraceae</taxon>
        <taxon>Salipiger</taxon>
    </lineage>
</organism>
<protein>
    <submittedName>
        <fullName evidence="1">Uncharacterized protein</fullName>
    </submittedName>
</protein>
<dbReference type="AlphaFoldDB" id="A0A8J3EGQ6"/>
<accession>A0A8J3EGQ6</accession>
<reference evidence="1" key="1">
    <citation type="journal article" date="2014" name="Int. J. Syst. Evol. Microbiol.">
        <title>Complete genome sequence of Corynebacterium casei LMG S-19264T (=DSM 44701T), isolated from a smear-ripened cheese.</title>
        <authorList>
            <consortium name="US DOE Joint Genome Institute (JGI-PGF)"/>
            <person name="Walter F."/>
            <person name="Albersmeier A."/>
            <person name="Kalinowski J."/>
            <person name="Ruckert C."/>
        </authorList>
    </citation>
    <scope>NUCLEOTIDE SEQUENCE</scope>
    <source>
        <strain evidence="1">CGMCC 1.15762</strain>
    </source>
</reference>
<dbReference type="RefSeq" id="WP_188790244.1">
    <property type="nucleotide sequence ID" value="NZ_BMJV01000004.1"/>
</dbReference>
<proteinExistence type="predicted"/>
<evidence type="ECO:0000313" key="2">
    <source>
        <dbReference type="Proteomes" id="UP000617145"/>
    </source>
</evidence>
<dbReference type="EMBL" id="BMJV01000004">
    <property type="protein sequence ID" value="GGG73067.1"/>
    <property type="molecule type" value="Genomic_DNA"/>
</dbReference>
<dbReference type="Proteomes" id="UP000617145">
    <property type="component" value="Unassembled WGS sequence"/>
</dbReference>
<reference evidence="1" key="2">
    <citation type="submission" date="2020-09" db="EMBL/GenBank/DDBJ databases">
        <authorList>
            <person name="Sun Q."/>
            <person name="Zhou Y."/>
        </authorList>
    </citation>
    <scope>NUCLEOTIDE SEQUENCE</scope>
    <source>
        <strain evidence="1">CGMCC 1.15762</strain>
    </source>
</reference>